<keyword evidence="1" id="KW-0812">Transmembrane</keyword>
<feature type="transmembrane region" description="Helical" evidence="1">
    <location>
        <begin position="181"/>
        <end position="199"/>
    </location>
</feature>
<keyword evidence="1" id="KW-0472">Membrane</keyword>
<sequence>MDAFNNTVDTERAALSHQSDNVNLYISSICLAFVVFNIIVLVTKKKLRERSSMFIALCWTNLILLLGVLLEAINRRTMYDSMVQAGVKALVISRKCLSVWTILQVYSNFAMPLIILSMSFERFVAVRFPDIYHTSCNVLSLVTITASMIFPYFIMLIAGSGNNLLTIVCFPKASYGTGFDVFKYAFGVVTIWTALVLNVTTYMTVMSVHRFKGKINKMKCYTAFATGSTLLISIPNLLLIIDTIVKLPPVLTIPSSGLSCVNCALQFFINFHLNKGFRKRCLRILSFGKYPKLKIATVQVIVTRAQQRRHTQCTHF</sequence>
<protein>
    <submittedName>
        <fullName evidence="3">G_PROTEIN_RECEP_F1_2 domain-containing protein</fullName>
    </submittedName>
</protein>
<feature type="transmembrane region" description="Helical" evidence="1">
    <location>
        <begin position="138"/>
        <end position="161"/>
    </location>
</feature>
<feature type="transmembrane region" description="Helical" evidence="1">
    <location>
        <begin position="220"/>
        <end position="241"/>
    </location>
</feature>
<feature type="transmembrane region" description="Helical" evidence="1">
    <location>
        <begin position="24"/>
        <end position="42"/>
    </location>
</feature>
<evidence type="ECO:0000256" key="1">
    <source>
        <dbReference type="SAM" id="Phobius"/>
    </source>
</evidence>
<organism evidence="2 3">
    <name type="scientific">Panagrellus redivivus</name>
    <name type="common">Microworm</name>
    <dbReference type="NCBI Taxonomy" id="6233"/>
    <lineage>
        <taxon>Eukaryota</taxon>
        <taxon>Metazoa</taxon>
        <taxon>Ecdysozoa</taxon>
        <taxon>Nematoda</taxon>
        <taxon>Chromadorea</taxon>
        <taxon>Rhabditida</taxon>
        <taxon>Tylenchina</taxon>
        <taxon>Panagrolaimomorpha</taxon>
        <taxon>Panagrolaimoidea</taxon>
        <taxon>Panagrolaimidae</taxon>
        <taxon>Panagrellus</taxon>
    </lineage>
</organism>
<feature type="transmembrane region" description="Helical" evidence="1">
    <location>
        <begin position="54"/>
        <end position="73"/>
    </location>
</feature>
<keyword evidence="1" id="KW-1133">Transmembrane helix</keyword>
<dbReference type="WBParaSite" id="Pan_g16828.t1">
    <property type="protein sequence ID" value="Pan_g16828.t1"/>
    <property type="gene ID" value="Pan_g16828"/>
</dbReference>
<keyword evidence="2" id="KW-1185">Reference proteome</keyword>
<reference evidence="2" key="1">
    <citation type="journal article" date="2013" name="Genetics">
        <title>The draft genome and transcriptome of Panagrellus redivivus are shaped by the harsh demands of a free-living lifestyle.</title>
        <authorList>
            <person name="Srinivasan J."/>
            <person name="Dillman A.R."/>
            <person name="Macchietto M.G."/>
            <person name="Heikkinen L."/>
            <person name="Lakso M."/>
            <person name="Fracchia K.M."/>
            <person name="Antoshechkin I."/>
            <person name="Mortazavi A."/>
            <person name="Wong G."/>
            <person name="Sternberg P.W."/>
        </authorList>
    </citation>
    <scope>NUCLEOTIDE SEQUENCE [LARGE SCALE GENOMIC DNA]</scope>
    <source>
        <strain evidence="2">MT8872</strain>
    </source>
</reference>
<feature type="transmembrane region" description="Helical" evidence="1">
    <location>
        <begin position="97"/>
        <end position="117"/>
    </location>
</feature>
<reference evidence="3" key="2">
    <citation type="submission" date="2020-10" db="UniProtKB">
        <authorList>
            <consortium name="WormBaseParasite"/>
        </authorList>
    </citation>
    <scope>IDENTIFICATION</scope>
</reference>
<evidence type="ECO:0000313" key="3">
    <source>
        <dbReference type="WBParaSite" id="Pan_g16828.t1"/>
    </source>
</evidence>
<name>A0A7E4V5L2_PANRE</name>
<dbReference type="Proteomes" id="UP000492821">
    <property type="component" value="Unassembled WGS sequence"/>
</dbReference>
<dbReference type="SUPFAM" id="SSF81321">
    <property type="entry name" value="Family A G protein-coupled receptor-like"/>
    <property type="match status" value="1"/>
</dbReference>
<accession>A0A7E4V5L2</accession>
<feature type="transmembrane region" description="Helical" evidence="1">
    <location>
        <begin position="253"/>
        <end position="273"/>
    </location>
</feature>
<dbReference type="Gene3D" id="1.20.1070.10">
    <property type="entry name" value="Rhodopsin 7-helix transmembrane proteins"/>
    <property type="match status" value="1"/>
</dbReference>
<dbReference type="AlphaFoldDB" id="A0A7E4V5L2"/>
<proteinExistence type="predicted"/>
<evidence type="ECO:0000313" key="2">
    <source>
        <dbReference type="Proteomes" id="UP000492821"/>
    </source>
</evidence>